<sequence length="200" mass="22269">MSVDQATFYKNLEYAGEAFSYKLGTQESLPGDLNDRFRSVRVGELVKVLAWQHYGQSGRYREWEVDTPDITDIGGLSTFRVVEKTTLAIAARLQDDTGAAPGRYSLKLVSYEVGEIVKHSGDLDYALVGFMPADGPPVTTAIYVRDEQTGEYVAIGSVYFVWNSETRAIDVADETHFPGNMSFTREGSNRFTFHLTSLTP</sequence>
<dbReference type="GO" id="GO:0098609">
    <property type="term" value="P:cell-cell adhesion"/>
    <property type="evidence" value="ECO:0007669"/>
    <property type="project" value="InterPro"/>
</dbReference>
<dbReference type="Gene3D" id="2.60.40.1720">
    <property type="entry name" value="Calcium-dependent cell adhesion molecule-1"/>
    <property type="match status" value="1"/>
</dbReference>
<evidence type="ECO:0000259" key="2">
    <source>
        <dbReference type="Pfam" id="PF14564"/>
    </source>
</evidence>
<dbReference type="Pfam" id="PF08964">
    <property type="entry name" value="Crystall_3"/>
    <property type="match status" value="1"/>
</dbReference>
<dbReference type="InterPro" id="IPR011024">
    <property type="entry name" value="G_crystallin-like"/>
</dbReference>
<dbReference type="InterPro" id="IPR029283">
    <property type="entry name" value="Membrane-bd"/>
</dbReference>
<name>A0A291RPX4_9NOCA</name>
<evidence type="ECO:0000313" key="3">
    <source>
        <dbReference type="EMBL" id="ATL69318.1"/>
    </source>
</evidence>
<dbReference type="PANTHER" id="PTHR38083:SF1">
    <property type="entry name" value="CALCIUM-DEPENDENT CELL ADHESION MOLECULE 1-RELATED"/>
    <property type="match status" value="1"/>
</dbReference>
<dbReference type="AlphaFoldDB" id="A0A291RPX4"/>
<dbReference type="Pfam" id="PF14564">
    <property type="entry name" value="Membrane_bind"/>
    <property type="match status" value="1"/>
</dbReference>
<feature type="domain" description="Calcium-dependent cell adhesion molecule N-terminal" evidence="1">
    <location>
        <begin position="5"/>
        <end position="83"/>
    </location>
</feature>
<dbReference type="RefSeq" id="WP_098696352.1">
    <property type="nucleotide sequence ID" value="NZ_CP023778.1"/>
</dbReference>
<dbReference type="InterPro" id="IPR052885">
    <property type="entry name" value="Dictyostelium_CAD"/>
</dbReference>
<dbReference type="SUPFAM" id="SSF49695">
    <property type="entry name" value="gamma-Crystallin-like"/>
    <property type="match status" value="1"/>
</dbReference>
<evidence type="ECO:0000313" key="4">
    <source>
        <dbReference type="Proteomes" id="UP000221961"/>
    </source>
</evidence>
<dbReference type="GeneID" id="88360994"/>
<feature type="domain" description="Calcium-dependent cell adhesion molecule 1 membrane-binding" evidence="2">
    <location>
        <begin position="89"/>
        <end position="195"/>
    </location>
</feature>
<dbReference type="KEGG" id="ntp:CRH09_27215"/>
<organism evidence="3 4">
    <name type="scientific">Nocardia terpenica</name>
    <dbReference type="NCBI Taxonomy" id="455432"/>
    <lineage>
        <taxon>Bacteria</taxon>
        <taxon>Bacillati</taxon>
        <taxon>Actinomycetota</taxon>
        <taxon>Actinomycetes</taxon>
        <taxon>Mycobacteriales</taxon>
        <taxon>Nocardiaceae</taxon>
        <taxon>Nocardia</taxon>
    </lineage>
</organism>
<dbReference type="Proteomes" id="UP000221961">
    <property type="component" value="Chromosome"/>
</dbReference>
<dbReference type="Gene3D" id="2.60.20.10">
    <property type="entry name" value="Crystallins"/>
    <property type="match status" value="1"/>
</dbReference>
<reference evidence="3 4" key="1">
    <citation type="submission" date="2017-10" db="EMBL/GenBank/DDBJ databases">
        <title>Comparative genomics between pathogenic Norcardia.</title>
        <authorList>
            <person name="Zeng L."/>
        </authorList>
    </citation>
    <scope>NUCLEOTIDE SEQUENCE [LARGE SCALE GENOMIC DNA]</scope>
    <source>
        <strain evidence="3 4">NC_YFY_NT001</strain>
    </source>
</reference>
<dbReference type="EMBL" id="CP023778">
    <property type="protein sequence ID" value="ATL69318.1"/>
    <property type="molecule type" value="Genomic_DNA"/>
</dbReference>
<dbReference type="PANTHER" id="PTHR38083">
    <property type="entry name" value="CALCIUM-DEPENDENT CELL ADHESION MOLECULE 1-RELATED"/>
    <property type="match status" value="1"/>
</dbReference>
<evidence type="ECO:0000259" key="1">
    <source>
        <dbReference type="Pfam" id="PF08964"/>
    </source>
</evidence>
<dbReference type="InterPro" id="IPR015059">
    <property type="entry name" value="Ca_cell_adhesion_N_dom"/>
</dbReference>
<accession>A0A291RPX4</accession>
<gene>
    <name evidence="3" type="ORF">CRH09_27215</name>
</gene>
<dbReference type="GO" id="GO:0016020">
    <property type="term" value="C:membrane"/>
    <property type="evidence" value="ECO:0007669"/>
    <property type="project" value="InterPro"/>
</dbReference>
<dbReference type="InterPro" id="IPR038423">
    <property type="entry name" value="CAD_C_sf"/>
</dbReference>
<protein>
    <submittedName>
        <fullName evidence="3">Uncharacterized protein</fullName>
    </submittedName>
</protein>
<proteinExistence type="predicted"/>